<evidence type="ECO:0000313" key="2">
    <source>
        <dbReference type="Proteomes" id="UP001333818"/>
    </source>
</evidence>
<dbReference type="EMBL" id="JAZBJZ010000045">
    <property type="protein sequence ID" value="MEE3717554.1"/>
    <property type="molecule type" value="Genomic_DNA"/>
</dbReference>
<dbReference type="AlphaFoldDB" id="A0AAW9Q154"/>
<accession>A0AAW9Q154</accession>
<organism evidence="1 2">
    <name type="scientific">Tumidithrix elongata BACA0141</name>
    <dbReference type="NCBI Taxonomy" id="2716417"/>
    <lineage>
        <taxon>Bacteria</taxon>
        <taxon>Bacillati</taxon>
        <taxon>Cyanobacteriota</taxon>
        <taxon>Cyanophyceae</taxon>
        <taxon>Pseudanabaenales</taxon>
        <taxon>Pseudanabaenaceae</taxon>
        <taxon>Tumidithrix</taxon>
        <taxon>Tumidithrix elongata</taxon>
    </lineage>
</organism>
<evidence type="ECO:0000313" key="1">
    <source>
        <dbReference type="EMBL" id="MEE3717554.1"/>
    </source>
</evidence>
<dbReference type="Pfam" id="PF14078">
    <property type="entry name" value="DUF4259"/>
    <property type="match status" value="1"/>
</dbReference>
<reference evidence="1" key="1">
    <citation type="submission" date="2024-01" db="EMBL/GenBank/DDBJ databases">
        <title>Bank of Algae and Cyanobacteria of the Azores (BACA) strain genomes.</title>
        <authorList>
            <person name="Luz R."/>
            <person name="Cordeiro R."/>
            <person name="Fonseca A."/>
            <person name="Goncalves V."/>
        </authorList>
    </citation>
    <scope>NUCLEOTIDE SEQUENCE</scope>
    <source>
        <strain evidence="1">BACA0141</strain>
    </source>
</reference>
<proteinExistence type="predicted"/>
<dbReference type="Proteomes" id="UP001333818">
    <property type="component" value="Unassembled WGS sequence"/>
</dbReference>
<name>A0AAW9Q154_9CYAN</name>
<protein>
    <submittedName>
        <fullName evidence="1">DUF4259 domain-containing protein</fullName>
    </submittedName>
</protein>
<comment type="caution">
    <text evidence="1">The sequence shown here is derived from an EMBL/GenBank/DDBJ whole genome shotgun (WGS) entry which is preliminary data.</text>
</comment>
<sequence length="63" mass="7247">MAVKKEYDMGAWGSDPPPPLIDSAVQAIARILTPPSELLELWQETDDFEAWKNHLEELKQRLQ</sequence>
<keyword evidence="2" id="KW-1185">Reference proteome</keyword>
<dbReference type="RefSeq" id="WP_330483983.1">
    <property type="nucleotide sequence ID" value="NZ_JAZBJZ010000045.1"/>
</dbReference>
<gene>
    <name evidence="1" type="ORF">V2H45_12390</name>
</gene>
<dbReference type="InterPro" id="IPR025355">
    <property type="entry name" value="DUF4259"/>
</dbReference>